<keyword evidence="1" id="KW-0418">Kinase</keyword>
<accession>A0ABX5VSJ9</accession>
<dbReference type="Gene3D" id="3.40.1190.20">
    <property type="match status" value="1"/>
</dbReference>
<reference evidence="1 2" key="1">
    <citation type="submission" date="2019-05" db="EMBL/GenBank/DDBJ databases">
        <title>Georgenia *** sp. nov., and Georgenia *** sp. nov., isolated from the intestinal contents of plateau pika (Ochotona curzoniae) in the Qinghai-Tibet plateau of China.</title>
        <authorList>
            <person name="Tian Z."/>
        </authorList>
    </citation>
    <scope>NUCLEOTIDE SEQUENCE [LARGE SCALE GENOMIC DNA]</scope>
    <source>
        <strain evidence="1 2">Z294</strain>
    </source>
</reference>
<evidence type="ECO:0000313" key="2">
    <source>
        <dbReference type="Proteomes" id="UP000313948"/>
    </source>
</evidence>
<dbReference type="Proteomes" id="UP000313948">
    <property type="component" value="Chromosome"/>
</dbReference>
<dbReference type="EMBL" id="CP040899">
    <property type="protein sequence ID" value="QDB80543.1"/>
    <property type="molecule type" value="Genomic_DNA"/>
</dbReference>
<proteinExistence type="predicted"/>
<dbReference type="InterPro" id="IPR029056">
    <property type="entry name" value="Ribokinase-like"/>
</dbReference>
<sequence>MRAVVVGMAYTVTALAVECFPVPYRPVRDVPISMSVGGSGFTAARTLATLGNEVYLAAPLGEDADALAVDAAAYRFGINSAMCPRSLPRSPRAVVLKDGTGLQQISRDLGEARTASVELDLGALATCDLLVVDGVLPSAALIAAAQGAGVPVAAGLGTTTTAPVLGQQCYLGADLLVMGHDPRVDELELLRSWRRRSAARLVVVTLGSRGAIGMARDSPDVVEVRARDLGPGARPAGLGATYFAALAHCVFARGCDPRAAMHYAATAAAWTIAHPGEPDGLREDVLEAAAVRPDGAVGQSP</sequence>
<protein>
    <submittedName>
        <fullName evidence="1">Carbohydrate kinase family protein</fullName>
    </submittedName>
</protein>
<gene>
    <name evidence="1" type="ORF">FE251_15070</name>
</gene>
<dbReference type="GO" id="GO:0016301">
    <property type="term" value="F:kinase activity"/>
    <property type="evidence" value="ECO:0007669"/>
    <property type="project" value="UniProtKB-KW"/>
</dbReference>
<keyword evidence="2" id="KW-1185">Reference proteome</keyword>
<organism evidence="1 2">
    <name type="scientific">Georgenia wutianyii</name>
    <dbReference type="NCBI Taxonomy" id="2585135"/>
    <lineage>
        <taxon>Bacteria</taxon>
        <taxon>Bacillati</taxon>
        <taxon>Actinomycetota</taxon>
        <taxon>Actinomycetes</taxon>
        <taxon>Micrococcales</taxon>
        <taxon>Bogoriellaceae</taxon>
        <taxon>Georgenia</taxon>
    </lineage>
</organism>
<dbReference type="RefSeq" id="WP_139949179.1">
    <property type="nucleotide sequence ID" value="NZ_CP040899.1"/>
</dbReference>
<keyword evidence="1" id="KW-0808">Transferase</keyword>
<dbReference type="SUPFAM" id="SSF53613">
    <property type="entry name" value="Ribokinase-like"/>
    <property type="match status" value="1"/>
</dbReference>
<name>A0ABX5VSJ9_9MICO</name>
<evidence type="ECO:0000313" key="1">
    <source>
        <dbReference type="EMBL" id="QDB80543.1"/>
    </source>
</evidence>